<comment type="function">
    <text evidence="7">Catalyzes the anti-1,4-elimination of the C-3 phosphate and the C-6 proR hydrogen from 5-enolpyruvylshikimate-3-phosphate (EPSP) to yield chorismate, which is the branch point compound that serves as the starting substrate for the three terminal pathways of aromatic amino acid biosynthesis. This reaction introduces a second double bond into the aromatic ring system.</text>
</comment>
<sequence length="365" mass="38988">MAGNSFGQLFRITTFGESHGVAIGVIIDGCPAQLDIDMDFIQSELDKRRPGQSKITTQRKESDTVQVLSGIFEGKSTGTPIALLIPNEDQRSKDYGHNVDVYRPSHADYVYDAKYGIRDHRGGGRSSARETAARVAAGAIAKLFLKQQGIEIFAHVTAVGTIEAPNLESNDLSALLQIREENIVRCADPATAHEMVEFIDAVRKDGDTVGGKISCVVKGCPAGLGEPVFDKLHADLGKAMLSINAVHGFEYGSGFAGSELRGSQHNDIPQPKAADSKVFKTTTNYAGGILGGISNGMDITFKVAFKPVATIMHNQQTINAAGEAAEIKGKGRHDPCVVPRAVVIVEAMAALVLADQFLRNKVSTL</sequence>
<gene>
    <name evidence="7" type="primary">aroC</name>
    <name evidence="9" type="ORF">OC25_16875</name>
</gene>
<dbReference type="GO" id="GO:0005829">
    <property type="term" value="C:cytosol"/>
    <property type="evidence" value="ECO:0007669"/>
    <property type="project" value="TreeGrafter"/>
</dbReference>
<dbReference type="NCBIfam" id="NF003793">
    <property type="entry name" value="PRK05382.1"/>
    <property type="match status" value="1"/>
</dbReference>
<reference evidence="9 10" key="1">
    <citation type="submission" date="2014-10" db="EMBL/GenBank/DDBJ databases">
        <title>Pedobacter Kyungheensis.</title>
        <authorList>
            <person name="Anderson B.M."/>
            <person name="Newman J.D."/>
        </authorList>
    </citation>
    <scope>NUCLEOTIDE SEQUENCE [LARGE SCALE GENOMIC DNA]</scope>
    <source>
        <strain evidence="9 10">KACC 16221</strain>
    </source>
</reference>
<dbReference type="RefSeq" id="WP_039478421.1">
    <property type="nucleotide sequence ID" value="NZ_JSYN01000020.1"/>
</dbReference>
<feature type="binding site" evidence="7">
    <location>
        <begin position="125"/>
        <end position="127"/>
    </location>
    <ligand>
        <name>FMN</name>
        <dbReference type="ChEBI" id="CHEBI:58210"/>
    </ligand>
</feature>
<comment type="caution">
    <text evidence="9">The sequence shown here is derived from an EMBL/GenBank/DDBJ whole genome shotgun (WGS) entry which is preliminary data.</text>
</comment>
<evidence type="ECO:0000256" key="5">
    <source>
        <dbReference type="ARBA" id="ARBA00023141"/>
    </source>
</evidence>
<keyword evidence="7" id="KW-0285">Flavoprotein</keyword>
<feature type="binding site" evidence="7">
    <location>
        <begin position="306"/>
        <end position="310"/>
    </location>
    <ligand>
        <name>FMN</name>
        <dbReference type="ChEBI" id="CHEBI:58210"/>
    </ligand>
</feature>
<keyword evidence="5 7" id="KW-0057">Aromatic amino acid biosynthesis</keyword>
<dbReference type="GO" id="GO:0010181">
    <property type="term" value="F:FMN binding"/>
    <property type="evidence" value="ECO:0007669"/>
    <property type="project" value="TreeGrafter"/>
</dbReference>
<proteinExistence type="inferred from homology"/>
<organism evidence="9 10">
    <name type="scientific">Pedobacter kyungheensis</name>
    <dbReference type="NCBI Taxonomy" id="1069985"/>
    <lineage>
        <taxon>Bacteria</taxon>
        <taxon>Pseudomonadati</taxon>
        <taxon>Bacteroidota</taxon>
        <taxon>Sphingobacteriia</taxon>
        <taxon>Sphingobacteriales</taxon>
        <taxon>Sphingobacteriaceae</taxon>
        <taxon>Pedobacter</taxon>
    </lineage>
</organism>
<keyword evidence="10" id="KW-1185">Reference proteome</keyword>
<evidence type="ECO:0000256" key="8">
    <source>
        <dbReference type="RuleBase" id="RU000605"/>
    </source>
</evidence>
<evidence type="ECO:0000313" key="10">
    <source>
        <dbReference type="Proteomes" id="UP000031246"/>
    </source>
</evidence>
<feature type="binding site" evidence="7">
    <location>
        <position position="48"/>
    </location>
    <ligand>
        <name>NADP(+)</name>
        <dbReference type="ChEBI" id="CHEBI:58349"/>
    </ligand>
</feature>
<feature type="binding site" evidence="7">
    <location>
        <begin position="244"/>
        <end position="245"/>
    </location>
    <ligand>
        <name>FMN</name>
        <dbReference type="ChEBI" id="CHEBI:58210"/>
    </ligand>
</feature>
<dbReference type="Pfam" id="PF01264">
    <property type="entry name" value="Chorismate_synt"/>
    <property type="match status" value="1"/>
</dbReference>
<dbReference type="UniPathway" id="UPA00053">
    <property type="reaction ID" value="UER00090"/>
</dbReference>
<dbReference type="InterPro" id="IPR035904">
    <property type="entry name" value="Chorismate_synth_AroC_sf"/>
</dbReference>
<comment type="similarity">
    <text evidence="2 7 8">Belongs to the chorismate synthase family.</text>
</comment>
<dbReference type="PANTHER" id="PTHR21085">
    <property type="entry name" value="CHORISMATE SYNTHASE"/>
    <property type="match status" value="1"/>
</dbReference>
<dbReference type="InterPro" id="IPR000453">
    <property type="entry name" value="Chorismate_synth"/>
</dbReference>
<feature type="binding site" evidence="7">
    <location>
        <position position="291"/>
    </location>
    <ligand>
        <name>FMN</name>
        <dbReference type="ChEBI" id="CHEBI:58210"/>
    </ligand>
</feature>
<evidence type="ECO:0000313" key="9">
    <source>
        <dbReference type="EMBL" id="KIA92354.1"/>
    </source>
</evidence>
<comment type="cofactor">
    <cofactor evidence="7 8">
        <name>FMNH2</name>
        <dbReference type="ChEBI" id="CHEBI:57618"/>
    </cofactor>
    <text evidence="7 8">Reduced FMN (FMNH(2)).</text>
</comment>
<keyword evidence="7" id="KW-0274">FAD</keyword>
<comment type="catalytic activity">
    <reaction evidence="7 8">
        <text>5-O-(1-carboxyvinyl)-3-phosphoshikimate = chorismate + phosphate</text>
        <dbReference type="Rhea" id="RHEA:21020"/>
        <dbReference type="ChEBI" id="CHEBI:29748"/>
        <dbReference type="ChEBI" id="CHEBI:43474"/>
        <dbReference type="ChEBI" id="CHEBI:57701"/>
        <dbReference type="EC" id="4.2.3.5"/>
    </reaction>
</comment>
<protein>
    <recommendedName>
        <fullName evidence="3 7">Chorismate synthase</fullName>
        <shortName evidence="7">CS</shortName>
        <ecNumber evidence="3 7">4.2.3.5</ecNumber>
    </recommendedName>
    <alternativeName>
        <fullName evidence="7">5-enolpyruvylshikimate-3-phosphate phospholyase</fullName>
    </alternativeName>
</protein>
<keyword evidence="6 7" id="KW-0456">Lyase</keyword>
<name>A0A0C1FWU3_9SPHI</name>
<keyword evidence="7" id="KW-0288">FMN</keyword>
<feature type="binding site" evidence="7">
    <location>
        <position position="332"/>
    </location>
    <ligand>
        <name>FMN</name>
        <dbReference type="ChEBI" id="CHEBI:58210"/>
    </ligand>
</feature>
<dbReference type="GO" id="GO:0009073">
    <property type="term" value="P:aromatic amino acid family biosynthetic process"/>
    <property type="evidence" value="ECO:0007669"/>
    <property type="project" value="UniProtKB-KW"/>
</dbReference>
<keyword evidence="4 7" id="KW-0028">Amino-acid biosynthesis</keyword>
<dbReference type="InterPro" id="IPR020541">
    <property type="entry name" value="Chorismate_synthase_CS"/>
</dbReference>
<dbReference type="Gene3D" id="3.60.150.10">
    <property type="entry name" value="Chorismate synthase AroC"/>
    <property type="match status" value="1"/>
</dbReference>
<dbReference type="PANTHER" id="PTHR21085:SF0">
    <property type="entry name" value="CHORISMATE SYNTHASE"/>
    <property type="match status" value="1"/>
</dbReference>
<dbReference type="GO" id="GO:0008652">
    <property type="term" value="P:amino acid biosynthetic process"/>
    <property type="evidence" value="ECO:0007669"/>
    <property type="project" value="UniProtKB-KW"/>
</dbReference>
<dbReference type="PIRSF" id="PIRSF001456">
    <property type="entry name" value="Chorismate_synth"/>
    <property type="match status" value="1"/>
</dbReference>
<dbReference type="CDD" id="cd07304">
    <property type="entry name" value="Chorismate_synthase"/>
    <property type="match status" value="1"/>
</dbReference>
<dbReference type="NCBIfam" id="TIGR00033">
    <property type="entry name" value="aroC"/>
    <property type="match status" value="1"/>
</dbReference>
<evidence type="ECO:0000256" key="1">
    <source>
        <dbReference type="ARBA" id="ARBA00005044"/>
    </source>
</evidence>
<comment type="pathway">
    <text evidence="1 7 8">Metabolic intermediate biosynthesis; chorismate biosynthesis; chorismate from D-erythrose 4-phosphate and phosphoenolpyruvate: step 7/7.</text>
</comment>
<dbReference type="PROSITE" id="PS00788">
    <property type="entry name" value="CHORISMATE_SYNTHASE_2"/>
    <property type="match status" value="1"/>
</dbReference>
<dbReference type="HAMAP" id="MF_00300">
    <property type="entry name" value="Chorismate_synth"/>
    <property type="match status" value="1"/>
</dbReference>
<dbReference type="FunFam" id="3.60.150.10:FF:000003">
    <property type="entry name" value="Chorismate synthase"/>
    <property type="match status" value="1"/>
</dbReference>
<feature type="binding site" evidence="7">
    <location>
        <position position="54"/>
    </location>
    <ligand>
        <name>NADP(+)</name>
        <dbReference type="ChEBI" id="CHEBI:58349"/>
    </ligand>
</feature>
<keyword evidence="7" id="KW-0521">NADP</keyword>
<accession>A0A0C1FWU3</accession>
<dbReference type="PROSITE" id="PS00787">
    <property type="entry name" value="CHORISMATE_SYNTHASE_1"/>
    <property type="match status" value="1"/>
</dbReference>
<dbReference type="AlphaFoldDB" id="A0A0C1FWU3"/>
<dbReference type="PROSITE" id="PS00789">
    <property type="entry name" value="CHORISMATE_SYNTHASE_3"/>
    <property type="match status" value="1"/>
</dbReference>
<dbReference type="OrthoDB" id="9771806at2"/>
<evidence type="ECO:0000256" key="4">
    <source>
        <dbReference type="ARBA" id="ARBA00022605"/>
    </source>
</evidence>
<dbReference type="GO" id="GO:0009423">
    <property type="term" value="P:chorismate biosynthetic process"/>
    <property type="evidence" value="ECO:0007669"/>
    <property type="project" value="UniProtKB-UniRule"/>
</dbReference>
<dbReference type="GO" id="GO:0004107">
    <property type="term" value="F:chorismate synthase activity"/>
    <property type="evidence" value="ECO:0007669"/>
    <property type="project" value="UniProtKB-UniRule"/>
</dbReference>
<dbReference type="EC" id="4.2.3.5" evidence="3 7"/>
<dbReference type="Proteomes" id="UP000031246">
    <property type="component" value="Unassembled WGS sequence"/>
</dbReference>
<evidence type="ECO:0000256" key="3">
    <source>
        <dbReference type="ARBA" id="ARBA00013036"/>
    </source>
</evidence>
<dbReference type="SUPFAM" id="SSF103263">
    <property type="entry name" value="Chorismate synthase, AroC"/>
    <property type="match status" value="1"/>
</dbReference>
<evidence type="ECO:0000256" key="6">
    <source>
        <dbReference type="ARBA" id="ARBA00023239"/>
    </source>
</evidence>
<evidence type="ECO:0000256" key="2">
    <source>
        <dbReference type="ARBA" id="ARBA00008014"/>
    </source>
</evidence>
<dbReference type="EMBL" id="JSYN01000020">
    <property type="protein sequence ID" value="KIA92354.1"/>
    <property type="molecule type" value="Genomic_DNA"/>
</dbReference>
<comment type="subunit">
    <text evidence="7">Homotetramer.</text>
</comment>
<evidence type="ECO:0000256" key="7">
    <source>
        <dbReference type="HAMAP-Rule" id="MF_00300"/>
    </source>
</evidence>